<feature type="compositionally biased region" description="Low complexity" evidence="1">
    <location>
        <begin position="204"/>
        <end position="213"/>
    </location>
</feature>
<feature type="region of interest" description="Disordered" evidence="1">
    <location>
        <begin position="1"/>
        <end position="40"/>
    </location>
</feature>
<sequence length="302" mass="34338">MDGLLRTLTRSRNAAPSPNRGGRDRNRHSGGRGGGSGNNHGQIEIILETLARGLVEYAVQKYMKKLSGGGDEDKNGGGRRNHDDRRLSTRGGKDHGHDDDERARGGVPNMDMEMLEHLGKNILSKAMERFGGGGEEDEEDDRRADERTSGRKHGKGRRDSRDHDAYSRDHSQDRSHGRRHAGGSKDEDRDRDRRRRNSRDNGYPPHRGGSPSPSRHHRGDDETHRRRRRGYGTDYAPLKEELETLSNTIISLNERQPGHADCEFYDAFMERSGKVQEAIGSVLVQIREREERREERRGRRRG</sequence>
<name>A0AAI9ZPW5_9PEZI</name>
<feature type="region of interest" description="Disordered" evidence="1">
    <location>
        <begin position="130"/>
        <end position="236"/>
    </location>
</feature>
<evidence type="ECO:0000313" key="3">
    <source>
        <dbReference type="Proteomes" id="UP001243989"/>
    </source>
</evidence>
<feature type="compositionally biased region" description="Basic and acidic residues" evidence="1">
    <location>
        <begin position="157"/>
        <end position="175"/>
    </location>
</feature>
<dbReference type="EMBL" id="JAHMHQ010000014">
    <property type="protein sequence ID" value="KAK1634863.1"/>
    <property type="molecule type" value="Genomic_DNA"/>
</dbReference>
<dbReference type="GeneID" id="85473007"/>
<evidence type="ECO:0000256" key="1">
    <source>
        <dbReference type="SAM" id="MobiDB-lite"/>
    </source>
</evidence>
<proteinExistence type="predicted"/>
<organism evidence="2 3">
    <name type="scientific">Colletotrichum phormii</name>
    <dbReference type="NCBI Taxonomy" id="359342"/>
    <lineage>
        <taxon>Eukaryota</taxon>
        <taxon>Fungi</taxon>
        <taxon>Dikarya</taxon>
        <taxon>Ascomycota</taxon>
        <taxon>Pezizomycotina</taxon>
        <taxon>Sordariomycetes</taxon>
        <taxon>Hypocreomycetidae</taxon>
        <taxon>Glomerellales</taxon>
        <taxon>Glomerellaceae</taxon>
        <taxon>Colletotrichum</taxon>
        <taxon>Colletotrichum acutatum species complex</taxon>
    </lineage>
</organism>
<feature type="region of interest" description="Disordered" evidence="1">
    <location>
        <begin position="66"/>
        <end position="108"/>
    </location>
</feature>
<comment type="caution">
    <text evidence="2">The sequence shown here is derived from an EMBL/GenBank/DDBJ whole genome shotgun (WGS) entry which is preliminary data.</text>
</comment>
<dbReference type="AlphaFoldDB" id="A0AAI9ZPW5"/>
<evidence type="ECO:0000313" key="2">
    <source>
        <dbReference type="EMBL" id="KAK1634863.1"/>
    </source>
</evidence>
<protein>
    <submittedName>
        <fullName evidence="2">Uncharacterized protein</fullName>
    </submittedName>
</protein>
<dbReference type="RefSeq" id="XP_060443470.1">
    <property type="nucleotide sequence ID" value="XM_060588145.1"/>
</dbReference>
<keyword evidence="3" id="KW-1185">Reference proteome</keyword>
<accession>A0AAI9ZPW5</accession>
<reference evidence="2" key="1">
    <citation type="submission" date="2021-06" db="EMBL/GenBank/DDBJ databases">
        <title>Comparative genomics, transcriptomics and evolutionary studies reveal genomic signatures of adaptation to plant cell wall in hemibiotrophic fungi.</title>
        <authorList>
            <consortium name="DOE Joint Genome Institute"/>
            <person name="Baroncelli R."/>
            <person name="Diaz J.F."/>
            <person name="Benocci T."/>
            <person name="Peng M."/>
            <person name="Battaglia E."/>
            <person name="Haridas S."/>
            <person name="Andreopoulos W."/>
            <person name="Labutti K."/>
            <person name="Pangilinan J."/>
            <person name="Floch G.L."/>
            <person name="Makela M.R."/>
            <person name="Henrissat B."/>
            <person name="Grigoriev I.V."/>
            <person name="Crouch J.A."/>
            <person name="De Vries R.P."/>
            <person name="Sukno S.A."/>
            <person name="Thon M.R."/>
        </authorList>
    </citation>
    <scope>NUCLEOTIDE SEQUENCE</scope>
    <source>
        <strain evidence="2">CBS 102054</strain>
    </source>
</reference>
<feature type="compositionally biased region" description="Basic and acidic residues" evidence="1">
    <location>
        <begin position="71"/>
        <end position="104"/>
    </location>
</feature>
<gene>
    <name evidence="2" type="ORF">BDP81DRAFT_396108</name>
</gene>
<dbReference type="Proteomes" id="UP001243989">
    <property type="component" value="Unassembled WGS sequence"/>
</dbReference>